<evidence type="ECO:0000313" key="1">
    <source>
        <dbReference type="EMBL" id="TGJ79664.1"/>
    </source>
</evidence>
<evidence type="ECO:0000313" key="2">
    <source>
        <dbReference type="Proteomes" id="UP000297716"/>
    </source>
</evidence>
<reference evidence="1 2" key="1">
    <citation type="submission" date="2019-03" db="EMBL/GenBank/DDBJ databases">
        <title>Draft genome sequence of Xylaria hypoxylon DSM 108379, a ubiquitous saprotrophic-parasitic fungi on hardwood.</title>
        <authorList>
            <person name="Buettner E."/>
            <person name="Leonhardt S."/>
            <person name="Gebauer A.M."/>
            <person name="Liers C."/>
            <person name="Hofrichter M."/>
            <person name="Kellner H."/>
        </authorList>
    </citation>
    <scope>NUCLEOTIDE SEQUENCE [LARGE SCALE GENOMIC DNA]</scope>
    <source>
        <strain evidence="1 2">DSM 108379</strain>
    </source>
</reference>
<dbReference type="Proteomes" id="UP000297716">
    <property type="component" value="Unassembled WGS sequence"/>
</dbReference>
<dbReference type="EMBL" id="SKBN01000271">
    <property type="protein sequence ID" value="TGJ79664.1"/>
    <property type="molecule type" value="Genomic_DNA"/>
</dbReference>
<proteinExistence type="predicted"/>
<dbReference type="AlphaFoldDB" id="A0A4Z0Y788"/>
<sequence length="276" mass="31528">MSSHNRRTTRASGRAHLSGSMQDVIRDAKTAAMYEKRAFREQKYESERIPKFHSFMKLSPELRLHIYFLAMEDADSPRHLVTLRAPTLALVSKQVQEEAMPVFLSRCAFYLNIESNYKDVVRLDRKAADGTLEPLSPGSPRLCCVEATALQSGCCEPLSKRIRSRLQKIQGDSEELFFPHVEMHITPTKCCGSHHNHQGPIQILSLHAYGGRLLLDYKSLENTDLQPGLDQFRKDAETVARDIAARHKKHRGFCYEELDAIAKSFRYWPPGAPEFR</sequence>
<accession>A0A4Z0Y788</accession>
<organism evidence="1 2">
    <name type="scientific">Xylaria hypoxylon</name>
    <dbReference type="NCBI Taxonomy" id="37992"/>
    <lineage>
        <taxon>Eukaryota</taxon>
        <taxon>Fungi</taxon>
        <taxon>Dikarya</taxon>
        <taxon>Ascomycota</taxon>
        <taxon>Pezizomycotina</taxon>
        <taxon>Sordariomycetes</taxon>
        <taxon>Xylariomycetidae</taxon>
        <taxon>Xylariales</taxon>
        <taxon>Xylariaceae</taxon>
        <taxon>Xylaria</taxon>
    </lineage>
</organism>
<dbReference type="OrthoDB" id="62952at2759"/>
<name>A0A4Z0Y788_9PEZI</name>
<comment type="caution">
    <text evidence="1">The sequence shown here is derived from an EMBL/GenBank/DDBJ whole genome shotgun (WGS) entry which is preliminary data.</text>
</comment>
<gene>
    <name evidence="1" type="ORF">E0Z10_g9107</name>
</gene>
<protein>
    <submittedName>
        <fullName evidence="1">Uncharacterized protein</fullName>
    </submittedName>
</protein>
<keyword evidence="2" id="KW-1185">Reference proteome</keyword>